<dbReference type="InterPro" id="IPR017853">
    <property type="entry name" value="GH"/>
</dbReference>
<dbReference type="GeneID" id="108734275"/>
<keyword evidence="4" id="KW-0325">Glycoprotein</keyword>
<feature type="signal peptide" evidence="7">
    <location>
        <begin position="1"/>
        <end position="19"/>
    </location>
</feature>
<proteinExistence type="inferred from homology"/>
<dbReference type="KEGG" id="apln:108734275"/>
<comment type="similarity">
    <text evidence="1 6">Belongs to the glycosyl hydrolase 1 family.</text>
</comment>
<keyword evidence="5" id="KW-0326">Glycosidase</keyword>
<protein>
    <submittedName>
        <fullName evidence="9">Myrosinase 1-like</fullName>
    </submittedName>
</protein>
<evidence type="ECO:0000313" key="9">
    <source>
        <dbReference type="RefSeq" id="XP_025828881.1"/>
    </source>
</evidence>
<dbReference type="InParanoid" id="A0A7F5QV02"/>
<dbReference type="Pfam" id="PF00232">
    <property type="entry name" value="Glyco_hydro_1"/>
    <property type="match status" value="1"/>
</dbReference>
<evidence type="ECO:0000256" key="2">
    <source>
        <dbReference type="ARBA" id="ARBA00011738"/>
    </source>
</evidence>
<dbReference type="PRINTS" id="PR00131">
    <property type="entry name" value="GLHYDRLASE1"/>
</dbReference>
<accession>A0A7F5QV02</accession>
<dbReference type="PROSITE" id="PS00653">
    <property type="entry name" value="GLYCOSYL_HYDROL_F1_2"/>
    <property type="match status" value="1"/>
</dbReference>
<reference evidence="9" key="1">
    <citation type="submission" date="2025-08" db="UniProtKB">
        <authorList>
            <consortium name="RefSeq"/>
        </authorList>
    </citation>
    <scope>IDENTIFICATION</scope>
    <source>
        <tissue evidence="9">Entire body</tissue>
    </source>
</reference>
<evidence type="ECO:0000256" key="6">
    <source>
        <dbReference type="RuleBase" id="RU003690"/>
    </source>
</evidence>
<dbReference type="RefSeq" id="XP_025828881.1">
    <property type="nucleotide sequence ID" value="XM_025973096.1"/>
</dbReference>
<dbReference type="PANTHER" id="PTHR10353">
    <property type="entry name" value="GLYCOSYL HYDROLASE"/>
    <property type="match status" value="1"/>
</dbReference>
<organism evidence="8 9">
    <name type="scientific">Agrilus planipennis</name>
    <name type="common">Emerald ash borer</name>
    <name type="synonym">Agrilus marcopoli</name>
    <dbReference type="NCBI Taxonomy" id="224129"/>
    <lineage>
        <taxon>Eukaryota</taxon>
        <taxon>Metazoa</taxon>
        <taxon>Ecdysozoa</taxon>
        <taxon>Arthropoda</taxon>
        <taxon>Hexapoda</taxon>
        <taxon>Insecta</taxon>
        <taxon>Pterygota</taxon>
        <taxon>Neoptera</taxon>
        <taxon>Endopterygota</taxon>
        <taxon>Coleoptera</taxon>
        <taxon>Polyphaga</taxon>
        <taxon>Elateriformia</taxon>
        <taxon>Buprestoidea</taxon>
        <taxon>Buprestidae</taxon>
        <taxon>Agrilinae</taxon>
        <taxon>Agrilus</taxon>
    </lineage>
</organism>
<gene>
    <name evidence="9" type="primary">LOC108734275</name>
</gene>
<evidence type="ECO:0000256" key="5">
    <source>
        <dbReference type="ARBA" id="ARBA00023295"/>
    </source>
</evidence>
<dbReference type="SUPFAM" id="SSF51445">
    <property type="entry name" value="(Trans)glycosidases"/>
    <property type="match status" value="1"/>
</dbReference>
<feature type="chain" id="PRO_5028835803" evidence="7">
    <location>
        <begin position="20"/>
        <end position="493"/>
    </location>
</feature>
<dbReference type="Gene3D" id="3.20.20.80">
    <property type="entry name" value="Glycosidases"/>
    <property type="match status" value="1"/>
</dbReference>
<dbReference type="InterPro" id="IPR033132">
    <property type="entry name" value="GH_1_N_CS"/>
</dbReference>
<evidence type="ECO:0000256" key="4">
    <source>
        <dbReference type="ARBA" id="ARBA00023180"/>
    </source>
</evidence>
<dbReference type="GO" id="GO:0005975">
    <property type="term" value="P:carbohydrate metabolic process"/>
    <property type="evidence" value="ECO:0007669"/>
    <property type="project" value="InterPro"/>
</dbReference>
<name>A0A7F5QV02_AGRPL</name>
<dbReference type="OrthoDB" id="65569at2759"/>
<dbReference type="Proteomes" id="UP000192223">
    <property type="component" value="Unplaced"/>
</dbReference>
<keyword evidence="3" id="KW-0378">Hydrolase</keyword>
<evidence type="ECO:0000256" key="3">
    <source>
        <dbReference type="ARBA" id="ARBA00022801"/>
    </source>
</evidence>
<comment type="subunit">
    <text evidence="2">Homodimer.</text>
</comment>
<keyword evidence="8" id="KW-1185">Reference proteome</keyword>
<dbReference type="AlphaFoldDB" id="A0A7F5QV02"/>
<evidence type="ECO:0000256" key="7">
    <source>
        <dbReference type="SAM" id="SignalP"/>
    </source>
</evidence>
<sequence length="493" mass="57138">MCNKIVLVLVVVAIGKCHIHNKFPENFKFGVASSAYQIEGGWNANGKGENIWDHFTHNFPNSTADRTNGDIACDSYHLWKNDIALLKYLNVSFYRFSISWSRILPTGFTNTINLDGVRYYNNIIDELIRNKIEPMVTLYHWDLPQPIQDIGGMTNPLIADYFVDYATTAFYFFGDRVKTWITFNEPIKICLQGYENGLYAPGIKSRGIGCYLCSKTLLLAHANTYHVYKSYFKSVQHGKVGIAIDSDWYEPKTNSKEDEKSVERVLQMNFGWWINPIFSKGGNYPRIMRERIDKFSKTQNFSISRLPVLTSSEIRTIKGTYDFLGLNHYSSKLVKARTSLLSRMPSFDNDVRVDIETDPNWEKSALELMPVVPWGLRKLLNWIRKMYNNPTVYITENGYPDKGGLDDEDRISYHTQYLNELINAIRDGCNVQRYTIWSLMDSMEWTSGYKIKFGLYHVDFSDENRPRTPKKSASFYKNVIRDHGVPNIKRNIN</sequence>
<dbReference type="GO" id="GO:0008422">
    <property type="term" value="F:beta-glucosidase activity"/>
    <property type="evidence" value="ECO:0007669"/>
    <property type="project" value="TreeGrafter"/>
</dbReference>
<dbReference type="InterPro" id="IPR001360">
    <property type="entry name" value="Glyco_hydro_1"/>
</dbReference>
<keyword evidence="7" id="KW-0732">Signal</keyword>
<dbReference type="PANTHER" id="PTHR10353:SF36">
    <property type="entry name" value="LP05116P"/>
    <property type="match status" value="1"/>
</dbReference>
<evidence type="ECO:0000313" key="8">
    <source>
        <dbReference type="Proteomes" id="UP000192223"/>
    </source>
</evidence>
<evidence type="ECO:0000256" key="1">
    <source>
        <dbReference type="ARBA" id="ARBA00010838"/>
    </source>
</evidence>
<dbReference type="FunFam" id="3.20.20.80:FF:000013">
    <property type="entry name" value="lactase-phlorizin hydrolase"/>
    <property type="match status" value="1"/>
</dbReference>